<sequence length="526" mass="56716">MRTCFIKERGLALIWSIILISIVAGVLFVVVSLVILGLKNSNAGVRRLSALDVAEAGINYYLWHLVHSPDDYCDGNPCVGSPPYGPFVHNYTDNTGKVIGTYTLWVAPPEITQGGKVIICHVPPPVDETLTVAPSAVAAHLAHGDYFGPCGGGGASGGGKVVVESRGDVADGNENRTIIATLGVPSFAQYAVVANDTTNHLRFGEGTEVFGPVHNNGGVRFDGVAHGLVTSAMANYNDPDHSGPNEPGVHTHRPDPSQVFLGGTSFPVPPVDFNQVTADLADIKEKAQPPDGLYYGPSGASGYHIVLQTAPIHSFDIYRVNSTTGSCWTGNQYKWQDKNTINSQTKIGNDVLFPNNGLIFVEDNLWIDGQIDDAQLTIAAATLPESTDRSIFINSDLEYTNLDGSDKLGLIAQKDISVGLNSEGTLPTQPGYNDDSKELKIHAALLAQKGRVGRNYYNEDCSSTYYRRNIVTVYGSIGTNKRYGFAYTDGTGYQTRNLTYDQNLSVVPPPLFPTIGNYSILDWKEK</sequence>
<keyword evidence="1" id="KW-0812">Transmembrane</keyword>
<dbReference type="EMBL" id="MHCP01000028">
    <property type="protein sequence ID" value="OGY23163.1"/>
    <property type="molecule type" value="Genomic_DNA"/>
</dbReference>
<evidence type="ECO:0000313" key="2">
    <source>
        <dbReference type="EMBL" id="OGY23163.1"/>
    </source>
</evidence>
<protein>
    <submittedName>
        <fullName evidence="2">Uncharacterized protein</fullName>
    </submittedName>
</protein>
<name>A0A1G1W690_9BACT</name>
<evidence type="ECO:0000313" key="3">
    <source>
        <dbReference type="Proteomes" id="UP000176631"/>
    </source>
</evidence>
<comment type="caution">
    <text evidence="2">The sequence shown here is derived from an EMBL/GenBank/DDBJ whole genome shotgun (WGS) entry which is preliminary data.</text>
</comment>
<organism evidence="2 3">
    <name type="scientific">Candidatus Woykebacteria bacterium RBG_13_40_15</name>
    <dbReference type="NCBI Taxonomy" id="1802593"/>
    <lineage>
        <taxon>Bacteria</taxon>
        <taxon>Candidatus Woykeibacteriota</taxon>
    </lineage>
</organism>
<reference evidence="2 3" key="1">
    <citation type="journal article" date="2016" name="Nat. Commun.">
        <title>Thousands of microbial genomes shed light on interconnected biogeochemical processes in an aquifer system.</title>
        <authorList>
            <person name="Anantharaman K."/>
            <person name="Brown C.T."/>
            <person name="Hug L.A."/>
            <person name="Sharon I."/>
            <person name="Castelle C.J."/>
            <person name="Probst A.J."/>
            <person name="Thomas B.C."/>
            <person name="Singh A."/>
            <person name="Wilkins M.J."/>
            <person name="Karaoz U."/>
            <person name="Brodie E.L."/>
            <person name="Williams K.H."/>
            <person name="Hubbard S.S."/>
            <person name="Banfield J.F."/>
        </authorList>
    </citation>
    <scope>NUCLEOTIDE SEQUENCE [LARGE SCALE GENOMIC DNA]</scope>
</reference>
<proteinExistence type="predicted"/>
<dbReference type="AlphaFoldDB" id="A0A1G1W690"/>
<dbReference type="Proteomes" id="UP000176631">
    <property type="component" value="Unassembled WGS sequence"/>
</dbReference>
<evidence type="ECO:0000256" key="1">
    <source>
        <dbReference type="SAM" id="Phobius"/>
    </source>
</evidence>
<accession>A0A1G1W690</accession>
<keyword evidence="1" id="KW-0472">Membrane</keyword>
<feature type="transmembrane region" description="Helical" evidence="1">
    <location>
        <begin position="12"/>
        <end position="38"/>
    </location>
</feature>
<gene>
    <name evidence="2" type="ORF">A2172_02170</name>
</gene>
<dbReference type="STRING" id="1802593.A2172_02170"/>
<keyword evidence="1" id="KW-1133">Transmembrane helix</keyword>